<gene>
    <name evidence="3" type="ORF">SAMN04488498_10256</name>
</gene>
<keyword evidence="1" id="KW-1133">Transmembrane helix</keyword>
<dbReference type="PROSITE" id="PS50125">
    <property type="entry name" value="GUANYLATE_CYCLASE_2"/>
    <property type="match status" value="1"/>
</dbReference>
<dbReference type="RefSeq" id="WP_149758530.1">
    <property type="nucleotide sequence ID" value="NZ_BSPE01000028.1"/>
</dbReference>
<feature type="transmembrane region" description="Helical" evidence="1">
    <location>
        <begin position="207"/>
        <end position="228"/>
    </location>
</feature>
<dbReference type="PANTHER" id="PTHR43081:SF1">
    <property type="entry name" value="ADENYLATE CYCLASE, TERMINAL-DIFFERENTIATION SPECIFIC"/>
    <property type="match status" value="1"/>
</dbReference>
<organism evidence="3 4">
    <name type="scientific">Neomesorhizobium albiziae</name>
    <dbReference type="NCBI Taxonomy" id="335020"/>
    <lineage>
        <taxon>Bacteria</taxon>
        <taxon>Pseudomonadati</taxon>
        <taxon>Pseudomonadota</taxon>
        <taxon>Alphaproteobacteria</taxon>
        <taxon>Hyphomicrobiales</taxon>
        <taxon>Phyllobacteriaceae</taxon>
        <taxon>Neomesorhizobium</taxon>
    </lineage>
</organism>
<protein>
    <submittedName>
        <fullName evidence="3">Adenylate cyclase</fullName>
    </submittedName>
</protein>
<dbReference type="PANTHER" id="PTHR43081">
    <property type="entry name" value="ADENYLATE CYCLASE, TERMINAL-DIFFERENTIATION SPECIFIC-RELATED"/>
    <property type="match status" value="1"/>
</dbReference>
<dbReference type="Proteomes" id="UP000323300">
    <property type="component" value="Unassembled WGS sequence"/>
</dbReference>
<feature type="domain" description="Guanylate cyclase" evidence="2">
    <location>
        <begin position="276"/>
        <end position="408"/>
    </location>
</feature>
<dbReference type="OrthoDB" id="9789782at2"/>
<feature type="transmembrane region" description="Helical" evidence="1">
    <location>
        <begin position="136"/>
        <end position="157"/>
    </location>
</feature>
<dbReference type="SMART" id="SM00044">
    <property type="entry name" value="CYCc"/>
    <property type="match status" value="1"/>
</dbReference>
<accession>A0A1I3WCD3</accession>
<dbReference type="InterPro" id="IPR050697">
    <property type="entry name" value="Adenylyl/Guanylyl_Cyclase_3/4"/>
</dbReference>
<evidence type="ECO:0000313" key="3">
    <source>
        <dbReference type="EMBL" id="SFK04076.1"/>
    </source>
</evidence>
<dbReference type="GO" id="GO:0009190">
    <property type="term" value="P:cyclic nucleotide biosynthetic process"/>
    <property type="evidence" value="ECO:0007669"/>
    <property type="project" value="InterPro"/>
</dbReference>
<evidence type="ECO:0000259" key="2">
    <source>
        <dbReference type="PROSITE" id="PS50125"/>
    </source>
</evidence>
<feature type="transmembrane region" description="Helical" evidence="1">
    <location>
        <begin position="94"/>
        <end position="116"/>
    </location>
</feature>
<dbReference type="Gene3D" id="3.30.70.1230">
    <property type="entry name" value="Nucleotide cyclase"/>
    <property type="match status" value="1"/>
</dbReference>
<dbReference type="CDD" id="cd07302">
    <property type="entry name" value="CHD"/>
    <property type="match status" value="1"/>
</dbReference>
<sequence length="463" mass="50179">MAVTFSDQGTEAARSLIPSGLELRRRKRLGAMLARAERDGARLQFWARSSAMAAIALFFLAFAKWDAALAFTIGMLAVFFLLGLFYYRLVQRRLAPTWLGTAIGTLDIVLLTFLIVGTNPFSTAVLPPALHLREGAFAYLLIFVSLGALTLSPRLVLWLGLVTAISWSAAVSWVVMQPGIIVASKLAANLSLADRMQMEQNPNFVDIIAQSANVVLILIVTGILAMVVSRSRRLADDYIVAERARINLARHFSPNMVDELASADEPFGPVRRQDIAIVFADIVGFTKYSEDHPAEDVFELLREFHRRMEQVVFDHGGTVDNYIGDCIMATFGVPQAAEDDAGRALRCAQAMAASVKQWNARRVAAGEDPVNVGVGAQYGPVIVGAVGSERSLSIAVVGDACNVASRLQALCRDLDADICLGANLIEAVRREGSADFLSGIVDHGPVSLRGRDEPVHVFTVPKA</sequence>
<dbReference type="AlphaFoldDB" id="A0A1I3WCD3"/>
<keyword evidence="4" id="KW-1185">Reference proteome</keyword>
<dbReference type="InterPro" id="IPR001054">
    <property type="entry name" value="A/G_cyclase"/>
</dbReference>
<feature type="transmembrane region" description="Helical" evidence="1">
    <location>
        <begin position="45"/>
        <end position="62"/>
    </location>
</feature>
<keyword evidence="1" id="KW-0812">Transmembrane</keyword>
<dbReference type="GO" id="GO:0035556">
    <property type="term" value="P:intracellular signal transduction"/>
    <property type="evidence" value="ECO:0007669"/>
    <property type="project" value="InterPro"/>
</dbReference>
<evidence type="ECO:0000313" key="4">
    <source>
        <dbReference type="Proteomes" id="UP000323300"/>
    </source>
</evidence>
<dbReference type="GO" id="GO:0004016">
    <property type="term" value="F:adenylate cyclase activity"/>
    <property type="evidence" value="ECO:0007669"/>
    <property type="project" value="UniProtKB-ARBA"/>
</dbReference>
<dbReference type="Pfam" id="PF00211">
    <property type="entry name" value="Guanylate_cyc"/>
    <property type="match status" value="1"/>
</dbReference>
<dbReference type="SUPFAM" id="SSF55073">
    <property type="entry name" value="Nucleotide cyclase"/>
    <property type="match status" value="1"/>
</dbReference>
<name>A0A1I3WCD3_9HYPH</name>
<dbReference type="EMBL" id="FOSL01000002">
    <property type="protein sequence ID" value="SFK04076.1"/>
    <property type="molecule type" value="Genomic_DNA"/>
</dbReference>
<feature type="transmembrane region" description="Helical" evidence="1">
    <location>
        <begin position="68"/>
        <end position="87"/>
    </location>
</feature>
<dbReference type="InterPro" id="IPR029787">
    <property type="entry name" value="Nucleotide_cyclase"/>
</dbReference>
<keyword evidence="1" id="KW-0472">Membrane</keyword>
<evidence type="ECO:0000256" key="1">
    <source>
        <dbReference type="SAM" id="Phobius"/>
    </source>
</evidence>
<feature type="transmembrane region" description="Helical" evidence="1">
    <location>
        <begin position="164"/>
        <end position="187"/>
    </location>
</feature>
<reference evidence="3 4" key="1">
    <citation type="submission" date="2016-10" db="EMBL/GenBank/DDBJ databases">
        <authorList>
            <person name="Varghese N."/>
            <person name="Submissions S."/>
        </authorList>
    </citation>
    <scope>NUCLEOTIDE SEQUENCE [LARGE SCALE GENOMIC DNA]</scope>
    <source>
        <strain evidence="3 4">DSM 21822</strain>
    </source>
</reference>
<proteinExistence type="predicted"/>